<evidence type="ECO:0000313" key="3">
    <source>
        <dbReference type="Proteomes" id="UP001430848"/>
    </source>
</evidence>
<sequence>MKSITTTATTLLALASSAAANTWTLYCGDSCDNGTEIISGANFTGASCTNLTSEYEYCYLTADKAWYYGVVFQTDDCVVSSSAPASVLQAGECTDSGAFESYMVVIDV</sequence>
<reference evidence="2 3" key="1">
    <citation type="submission" date="2024-02" db="EMBL/GenBank/DDBJ databases">
        <title>De novo assembly and annotation of 12 fungi associated with fruit tree decline syndrome in Ontario, Canada.</title>
        <authorList>
            <person name="Sulman M."/>
            <person name="Ellouze W."/>
            <person name="Ilyukhin E."/>
        </authorList>
    </citation>
    <scope>NUCLEOTIDE SEQUENCE [LARGE SCALE GENOMIC DNA]</scope>
    <source>
        <strain evidence="2 3">M169</strain>
    </source>
</reference>
<dbReference type="Proteomes" id="UP001430848">
    <property type="component" value="Unassembled WGS sequence"/>
</dbReference>
<feature type="signal peptide" evidence="1">
    <location>
        <begin position="1"/>
        <end position="20"/>
    </location>
</feature>
<feature type="chain" id="PRO_5046578233" description="Small secreted protein" evidence="1">
    <location>
        <begin position="21"/>
        <end position="108"/>
    </location>
</feature>
<name>A0ABR1NZP3_DIAER</name>
<protein>
    <recommendedName>
        <fullName evidence="4">Small secreted protein</fullName>
    </recommendedName>
</protein>
<gene>
    <name evidence="2" type="ORF">SLS63_009443</name>
</gene>
<evidence type="ECO:0008006" key="4">
    <source>
        <dbReference type="Google" id="ProtNLM"/>
    </source>
</evidence>
<evidence type="ECO:0000313" key="2">
    <source>
        <dbReference type="EMBL" id="KAK7721660.1"/>
    </source>
</evidence>
<evidence type="ECO:0000256" key="1">
    <source>
        <dbReference type="SAM" id="SignalP"/>
    </source>
</evidence>
<keyword evidence="3" id="KW-1185">Reference proteome</keyword>
<accession>A0ABR1NZP3</accession>
<dbReference type="EMBL" id="JAKNSF020000069">
    <property type="protein sequence ID" value="KAK7721660.1"/>
    <property type="molecule type" value="Genomic_DNA"/>
</dbReference>
<comment type="caution">
    <text evidence="2">The sequence shown here is derived from an EMBL/GenBank/DDBJ whole genome shotgun (WGS) entry which is preliminary data.</text>
</comment>
<organism evidence="2 3">
    <name type="scientific">Diaporthe eres</name>
    <name type="common">Phomopsis oblonga</name>
    <dbReference type="NCBI Taxonomy" id="83184"/>
    <lineage>
        <taxon>Eukaryota</taxon>
        <taxon>Fungi</taxon>
        <taxon>Dikarya</taxon>
        <taxon>Ascomycota</taxon>
        <taxon>Pezizomycotina</taxon>
        <taxon>Sordariomycetes</taxon>
        <taxon>Sordariomycetidae</taxon>
        <taxon>Diaporthales</taxon>
        <taxon>Diaporthaceae</taxon>
        <taxon>Diaporthe</taxon>
        <taxon>Diaporthe eres species complex</taxon>
    </lineage>
</organism>
<proteinExistence type="predicted"/>
<keyword evidence="1" id="KW-0732">Signal</keyword>